<reference evidence="3" key="1">
    <citation type="submission" date="2020-07" db="EMBL/GenBank/DDBJ databases">
        <authorList>
            <person name="Lin J."/>
        </authorList>
    </citation>
    <scope>NUCLEOTIDE SEQUENCE</scope>
</reference>
<dbReference type="GO" id="GO:0008270">
    <property type="term" value="F:zinc ion binding"/>
    <property type="evidence" value="ECO:0007669"/>
    <property type="project" value="UniProtKB-KW"/>
</dbReference>
<evidence type="ECO:0000256" key="1">
    <source>
        <dbReference type="PROSITE-ProRule" id="PRU00723"/>
    </source>
</evidence>
<keyword evidence="1" id="KW-0862">Zinc</keyword>
<dbReference type="EMBL" id="LR862148">
    <property type="protein sequence ID" value="CAD1830370.1"/>
    <property type="molecule type" value="Genomic_DNA"/>
</dbReference>
<dbReference type="Gene3D" id="3.30.1370.210">
    <property type="match status" value="1"/>
</dbReference>
<keyword evidence="1" id="KW-0863">Zinc-finger</keyword>
<proteinExistence type="predicted"/>
<feature type="zinc finger region" description="C3H1-type" evidence="1">
    <location>
        <begin position="36"/>
        <end position="62"/>
    </location>
</feature>
<evidence type="ECO:0000259" key="2">
    <source>
        <dbReference type="PROSITE" id="PS50103"/>
    </source>
</evidence>
<organism evidence="3">
    <name type="scientific">Ananas comosus var. bracteatus</name>
    <name type="common">red pineapple</name>
    <dbReference type="NCBI Taxonomy" id="296719"/>
    <lineage>
        <taxon>Eukaryota</taxon>
        <taxon>Viridiplantae</taxon>
        <taxon>Streptophyta</taxon>
        <taxon>Embryophyta</taxon>
        <taxon>Tracheophyta</taxon>
        <taxon>Spermatophyta</taxon>
        <taxon>Magnoliopsida</taxon>
        <taxon>Liliopsida</taxon>
        <taxon>Poales</taxon>
        <taxon>Bromeliaceae</taxon>
        <taxon>Bromelioideae</taxon>
        <taxon>Ananas</taxon>
    </lineage>
</organism>
<accession>A0A6V7PHK4</accession>
<dbReference type="InterPro" id="IPR000571">
    <property type="entry name" value="Znf_CCCH"/>
</dbReference>
<keyword evidence="1" id="KW-0479">Metal-binding</keyword>
<feature type="domain" description="C3H1-type" evidence="2">
    <location>
        <begin position="36"/>
        <end position="62"/>
    </location>
</feature>
<evidence type="ECO:0000313" key="3">
    <source>
        <dbReference type="EMBL" id="CAD1830370.1"/>
    </source>
</evidence>
<sequence length="133" mass="14806">MATMAMVNPSERSGLNPRRSLVLLRLSPSPHKSPNLGTIKVCFYWKAGRCTRHPCPFLHGVPQHPNVGSMRKHSVGPDHWCLLSRRATRVRAVSGETLVQALNPLPPPEKSLHDEVPRCGRGSFCFYSEGSLR</sequence>
<protein>
    <recommendedName>
        <fullName evidence="2">C3H1-type domain-containing protein</fullName>
    </recommendedName>
</protein>
<dbReference type="AlphaFoldDB" id="A0A6V7PHK4"/>
<gene>
    <name evidence="3" type="ORF">CB5_LOCUS13581</name>
</gene>
<name>A0A6V7PHK4_ANACO</name>
<dbReference type="PROSITE" id="PS50103">
    <property type="entry name" value="ZF_C3H1"/>
    <property type="match status" value="1"/>
</dbReference>